<protein>
    <submittedName>
        <fullName evidence="2">Uncharacterized protein</fullName>
    </submittedName>
</protein>
<organism evidence="2">
    <name type="scientific">Picea sitchensis</name>
    <name type="common">Sitka spruce</name>
    <name type="synonym">Pinus sitchensis</name>
    <dbReference type="NCBI Taxonomy" id="3332"/>
    <lineage>
        <taxon>Eukaryota</taxon>
        <taxon>Viridiplantae</taxon>
        <taxon>Streptophyta</taxon>
        <taxon>Embryophyta</taxon>
        <taxon>Tracheophyta</taxon>
        <taxon>Spermatophyta</taxon>
        <taxon>Pinopsida</taxon>
        <taxon>Pinidae</taxon>
        <taxon>Conifers I</taxon>
        <taxon>Pinales</taxon>
        <taxon>Pinaceae</taxon>
        <taxon>Picea</taxon>
    </lineage>
</organism>
<proteinExistence type="evidence at transcript level"/>
<dbReference type="EMBL" id="EF083618">
    <property type="protein sequence ID" value="ABK22956.1"/>
    <property type="molecule type" value="mRNA"/>
</dbReference>
<reference evidence="2" key="1">
    <citation type="journal article" date="2008" name="BMC Genomics">
        <title>A conifer genomics resource of 200,000 spruce (Picea spp.) ESTs and 6,464 high-quality, sequence-finished full-length cDNAs for Sitka spruce (Picea sitchensis).</title>
        <authorList>
            <person name="Ralph S.G."/>
            <person name="Chun H.J."/>
            <person name="Kolosova N."/>
            <person name="Cooper D."/>
            <person name="Oddy C."/>
            <person name="Ritland C.E."/>
            <person name="Kirkpatrick R."/>
            <person name="Moore R."/>
            <person name="Barber S."/>
            <person name="Holt R.A."/>
            <person name="Jones S.J."/>
            <person name="Marra M.A."/>
            <person name="Douglas C.J."/>
            <person name="Ritland K."/>
            <person name="Bohlmann J."/>
        </authorList>
    </citation>
    <scope>NUCLEOTIDE SEQUENCE</scope>
    <source>
        <tissue evidence="2">Bark</tissue>
    </source>
</reference>
<sequence>MEDTMDRLCNMQPRGSASRQWLETAPPPVIRVKKRTLPAQKLETIAEESCGFEDPGQSGYESIEPDSPSQTRASALRLGQSGYESIEPDSPSQTRASALRFGQSGYESFEPDFPSQIRASALRFGQ</sequence>
<evidence type="ECO:0000313" key="2">
    <source>
        <dbReference type="EMBL" id="ABK22956.1"/>
    </source>
</evidence>
<feature type="region of interest" description="Disordered" evidence="1">
    <location>
        <begin position="1"/>
        <end position="24"/>
    </location>
</feature>
<dbReference type="AlphaFoldDB" id="A9NQP5"/>
<accession>A9NQP5</accession>
<name>A9NQP5_PICSI</name>
<feature type="region of interest" description="Disordered" evidence="1">
    <location>
        <begin position="50"/>
        <end position="97"/>
    </location>
</feature>
<evidence type="ECO:0000256" key="1">
    <source>
        <dbReference type="SAM" id="MobiDB-lite"/>
    </source>
</evidence>